<dbReference type="RefSeq" id="WP_123421836.1">
    <property type="nucleotide sequence ID" value="NZ_RJUL01000006.1"/>
</dbReference>
<dbReference type="EMBL" id="RJUL01000006">
    <property type="protein sequence ID" value="ROQ24951.1"/>
    <property type="molecule type" value="Genomic_DNA"/>
</dbReference>
<gene>
    <name evidence="2" type="ORF">EDC28_106199</name>
</gene>
<reference evidence="2 3" key="1">
    <citation type="submission" date="2018-11" db="EMBL/GenBank/DDBJ databases">
        <title>Genomic Encyclopedia of Type Strains, Phase IV (KMG-IV): sequencing the most valuable type-strain genomes for metagenomic binning, comparative biology and taxonomic classification.</title>
        <authorList>
            <person name="Goeker M."/>
        </authorList>
    </citation>
    <scope>NUCLEOTIDE SEQUENCE [LARGE SCALE GENOMIC DNA]</scope>
    <source>
        <strain evidence="2 3">DSM 21945</strain>
    </source>
</reference>
<dbReference type="STRING" id="584787.GCA_001247655_04005"/>
<evidence type="ECO:0000256" key="1">
    <source>
        <dbReference type="SAM" id="MobiDB-lite"/>
    </source>
</evidence>
<feature type="compositionally biased region" description="Low complexity" evidence="1">
    <location>
        <begin position="60"/>
        <end position="87"/>
    </location>
</feature>
<feature type="region of interest" description="Disordered" evidence="1">
    <location>
        <begin position="60"/>
        <end position="91"/>
    </location>
</feature>
<dbReference type="AlphaFoldDB" id="A0A3N1PC40"/>
<keyword evidence="3" id="KW-1185">Reference proteome</keyword>
<protein>
    <submittedName>
        <fullName evidence="2">Uncharacterized protein</fullName>
    </submittedName>
</protein>
<evidence type="ECO:0000313" key="3">
    <source>
        <dbReference type="Proteomes" id="UP000268033"/>
    </source>
</evidence>
<evidence type="ECO:0000313" key="2">
    <source>
        <dbReference type="EMBL" id="ROQ24951.1"/>
    </source>
</evidence>
<sequence length="115" mass="12124">MATLDKDQVLADFTAAYNAKHGKDPEIEQKGSWYAIDGGKSVRLADIVDMTAELAGAAPAAAKAAPAAPKKAAAKPAVKASKPKASAGNGGLLPKAYWEDLLEQRDHHCRRPRGF</sequence>
<name>A0A3N1PC40_9GAMM</name>
<dbReference type="Proteomes" id="UP000268033">
    <property type="component" value="Unassembled WGS sequence"/>
</dbReference>
<proteinExistence type="predicted"/>
<accession>A0A3N1PC40</accession>
<organism evidence="2 3">
    <name type="scientific">Gallaecimonas pentaromativorans</name>
    <dbReference type="NCBI Taxonomy" id="584787"/>
    <lineage>
        <taxon>Bacteria</taxon>
        <taxon>Pseudomonadati</taxon>
        <taxon>Pseudomonadota</taxon>
        <taxon>Gammaproteobacteria</taxon>
        <taxon>Enterobacterales</taxon>
        <taxon>Gallaecimonadaceae</taxon>
        <taxon>Gallaecimonas</taxon>
    </lineage>
</organism>
<comment type="caution">
    <text evidence="2">The sequence shown here is derived from an EMBL/GenBank/DDBJ whole genome shotgun (WGS) entry which is preliminary data.</text>
</comment>